<evidence type="ECO:0000313" key="8">
    <source>
        <dbReference type="EMBL" id="KEY66769.1"/>
    </source>
</evidence>
<dbReference type="InterPro" id="IPR051694">
    <property type="entry name" value="Immunoregulatory_rcpt-like"/>
</dbReference>
<evidence type="ECO:0000256" key="6">
    <source>
        <dbReference type="SAM" id="Phobius"/>
    </source>
</evidence>
<evidence type="ECO:0000256" key="1">
    <source>
        <dbReference type="ARBA" id="ARBA00004167"/>
    </source>
</evidence>
<name>A0A084AN90_STACB</name>
<keyword evidence="3 6" id="KW-1133">Transmembrane helix</keyword>
<dbReference type="AlphaFoldDB" id="A0A084AN90"/>
<organism evidence="8 9">
    <name type="scientific">Stachybotrys chartarum (strain CBS 109288 / IBT 7711)</name>
    <name type="common">Toxic black mold</name>
    <name type="synonym">Stilbospora chartarum</name>
    <dbReference type="NCBI Taxonomy" id="1280523"/>
    <lineage>
        <taxon>Eukaryota</taxon>
        <taxon>Fungi</taxon>
        <taxon>Dikarya</taxon>
        <taxon>Ascomycota</taxon>
        <taxon>Pezizomycotina</taxon>
        <taxon>Sordariomycetes</taxon>
        <taxon>Hypocreomycetidae</taxon>
        <taxon>Hypocreales</taxon>
        <taxon>Stachybotryaceae</taxon>
        <taxon>Stachybotrys</taxon>
    </lineage>
</organism>
<evidence type="ECO:0000313" key="9">
    <source>
        <dbReference type="Proteomes" id="UP000028045"/>
    </source>
</evidence>
<keyword evidence="2 6" id="KW-0812">Transmembrane</keyword>
<gene>
    <name evidence="8" type="ORF">S7711_07551</name>
</gene>
<comment type="subcellular location">
    <subcellularLocation>
        <location evidence="1">Membrane</location>
        <topology evidence="1">Single-pass membrane protein</topology>
    </subcellularLocation>
</comment>
<dbReference type="OrthoDB" id="5390143at2759"/>
<accession>A0A084AN90</accession>
<evidence type="ECO:0008006" key="10">
    <source>
        <dbReference type="Google" id="ProtNLM"/>
    </source>
</evidence>
<proteinExistence type="predicted"/>
<feature type="compositionally biased region" description="Low complexity" evidence="5">
    <location>
        <begin position="129"/>
        <end position="182"/>
    </location>
</feature>
<evidence type="ECO:0000256" key="7">
    <source>
        <dbReference type="SAM" id="SignalP"/>
    </source>
</evidence>
<evidence type="ECO:0000256" key="3">
    <source>
        <dbReference type="ARBA" id="ARBA00022989"/>
    </source>
</evidence>
<dbReference type="GO" id="GO:0016020">
    <property type="term" value="C:membrane"/>
    <property type="evidence" value="ECO:0007669"/>
    <property type="project" value="UniProtKB-SubCell"/>
</dbReference>
<feature type="transmembrane region" description="Helical" evidence="6">
    <location>
        <begin position="214"/>
        <end position="237"/>
    </location>
</feature>
<feature type="region of interest" description="Disordered" evidence="5">
    <location>
        <begin position="103"/>
        <end position="209"/>
    </location>
</feature>
<evidence type="ECO:0000256" key="5">
    <source>
        <dbReference type="SAM" id="MobiDB-lite"/>
    </source>
</evidence>
<dbReference type="HOGENOM" id="CLU_090723_0_0_1"/>
<evidence type="ECO:0000256" key="4">
    <source>
        <dbReference type="ARBA" id="ARBA00023136"/>
    </source>
</evidence>
<keyword evidence="4 6" id="KW-0472">Membrane</keyword>
<sequence>MLRQLASICTLAILTHAQFLYPTNNMVLRVGDLVTVRYHTTFEEYTIALWQLVPAGGGAIEGPLVYETTSGPAANFNWTVQYYDFDLVGSNQFFFWLAEGNADRQGDERNPRATSGYFNITDEPAPVEPSTTSTTRLPRTTSSEQRPSSTQPATTSEEPTTEASTVPTTTESSSAGATSSNAPGQGTGGDTDLNQEGSGQGSQSSSDGGLPTGALVGIGVGVGVVGISAIVGVFFWLRYLRKKQALLAESHQRDQQLRDWETSIHGSMAYKPQQQYQYQHPVEMEHSGYVNSRGPVEIS</sequence>
<dbReference type="PANTHER" id="PTHR15549:SF33">
    <property type="entry name" value="MEMBRANE PROTEIN WSC4, PUTATIVE (AFU_ORTHOLOGUE AFUA_5G09020)-RELATED"/>
    <property type="match status" value="1"/>
</dbReference>
<dbReference type="GO" id="GO:0071944">
    <property type="term" value="C:cell periphery"/>
    <property type="evidence" value="ECO:0007669"/>
    <property type="project" value="UniProtKB-ARBA"/>
</dbReference>
<dbReference type="EMBL" id="KL648646">
    <property type="protein sequence ID" value="KEY66769.1"/>
    <property type="molecule type" value="Genomic_DNA"/>
</dbReference>
<protein>
    <recommendedName>
        <fullName evidence="10">Mid2 domain-containing protein</fullName>
    </recommendedName>
</protein>
<dbReference type="Proteomes" id="UP000028045">
    <property type="component" value="Unassembled WGS sequence"/>
</dbReference>
<reference evidence="8 9" key="1">
    <citation type="journal article" date="2014" name="BMC Genomics">
        <title>Comparative genome sequencing reveals chemotype-specific gene clusters in the toxigenic black mold Stachybotrys.</title>
        <authorList>
            <person name="Semeiks J."/>
            <person name="Borek D."/>
            <person name="Otwinowski Z."/>
            <person name="Grishin N.V."/>
        </authorList>
    </citation>
    <scope>NUCLEOTIDE SEQUENCE [LARGE SCALE GENOMIC DNA]</scope>
    <source>
        <strain evidence="9">CBS 109288 / IBT 7711</strain>
    </source>
</reference>
<feature type="signal peptide" evidence="7">
    <location>
        <begin position="1"/>
        <end position="17"/>
    </location>
</feature>
<evidence type="ECO:0000256" key="2">
    <source>
        <dbReference type="ARBA" id="ARBA00022692"/>
    </source>
</evidence>
<keyword evidence="9" id="KW-1185">Reference proteome</keyword>
<keyword evidence="7" id="KW-0732">Signal</keyword>
<dbReference type="PANTHER" id="PTHR15549">
    <property type="entry name" value="PAIRED IMMUNOGLOBULIN-LIKE TYPE 2 RECEPTOR"/>
    <property type="match status" value="1"/>
</dbReference>
<feature type="chain" id="PRO_5001771114" description="Mid2 domain-containing protein" evidence="7">
    <location>
        <begin position="18"/>
        <end position="299"/>
    </location>
</feature>